<accession>A0AAV4SE37</accession>
<dbReference type="EMBL" id="BPLR01009385">
    <property type="protein sequence ID" value="GIY31456.1"/>
    <property type="molecule type" value="Genomic_DNA"/>
</dbReference>
<proteinExistence type="predicted"/>
<gene>
    <name evidence="2" type="ORF">CEXT_330611</name>
</gene>
<keyword evidence="3" id="KW-1185">Reference proteome</keyword>
<feature type="region of interest" description="Disordered" evidence="1">
    <location>
        <begin position="73"/>
        <end position="95"/>
    </location>
</feature>
<evidence type="ECO:0000313" key="3">
    <source>
        <dbReference type="Proteomes" id="UP001054945"/>
    </source>
</evidence>
<evidence type="ECO:0000256" key="1">
    <source>
        <dbReference type="SAM" id="MobiDB-lite"/>
    </source>
</evidence>
<organism evidence="2 3">
    <name type="scientific">Caerostris extrusa</name>
    <name type="common">Bark spider</name>
    <name type="synonym">Caerostris bankana</name>
    <dbReference type="NCBI Taxonomy" id="172846"/>
    <lineage>
        <taxon>Eukaryota</taxon>
        <taxon>Metazoa</taxon>
        <taxon>Ecdysozoa</taxon>
        <taxon>Arthropoda</taxon>
        <taxon>Chelicerata</taxon>
        <taxon>Arachnida</taxon>
        <taxon>Araneae</taxon>
        <taxon>Araneomorphae</taxon>
        <taxon>Entelegynae</taxon>
        <taxon>Araneoidea</taxon>
        <taxon>Araneidae</taxon>
        <taxon>Caerostris</taxon>
    </lineage>
</organism>
<reference evidence="2 3" key="1">
    <citation type="submission" date="2021-06" db="EMBL/GenBank/DDBJ databases">
        <title>Caerostris extrusa draft genome.</title>
        <authorList>
            <person name="Kono N."/>
            <person name="Arakawa K."/>
        </authorList>
    </citation>
    <scope>NUCLEOTIDE SEQUENCE [LARGE SCALE GENOMIC DNA]</scope>
</reference>
<name>A0AAV4SE37_CAEEX</name>
<comment type="caution">
    <text evidence="2">The sequence shown here is derived from an EMBL/GenBank/DDBJ whole genome shotgun (WGS) entry which is preliminary data.</text>
</comment>
<protein>
    <submittedName>
        <fullName evidence="2">Uncharacterized protein</fullName>
    </submittedName>
</protein>
<dbReference type="AlphaFoldDB" id="A0AAV4SE37"/>
<evidence type="ECO:0000313" key="2">
    <source>
        <dbReference type="EMBL" id="GIY31456.1"/>
    </source>
</evidence>
<sequence length="95" mass="10482">MARASPSFHHPISVFILSGLRKSVEEELLTVTSNGAFLSAKQSARRCMNAAFPQPERDLEMVPEMFRPSKVMMSTPGLKVHGTEMKHAATPAKSR</sequence>
<dbReference type="Proteomes" id="UP001054945">
    <property type="component" value="Unassembled WGS sequence"/>
</dbReference>